<dbReference type="NCBIfam" id="NF041131">
    <property type="entry name" value="RicT_YaaT_fam"/>
    <property type="match status" value="1"/>
</dbReference>
<dbReference type="PANTHER" id="PTHR43830:SF3">
    <property type="entry name" value="PROTEIN PSP1"/>
    <property type="match status" value="1"/>
</dbReference>
<dbReference type="InterPro" id="IPR047767">
    <property type="entry name" value="PSP1-like"/>
</dbReference>
<dbReference type="EMBL" id="MWDQ01000150">
    <property type="protein sequence ID" value="OQB71756.1"/>
    <property type="molecule type" value="Genomic_DNA"/>
</dbReference>
<evidence type="ECO:0000313" key="2">
    <source>
        <dbReference type="EMBL" id="OQB71756.1"/>
    </source>
</evidence>
<dbReference type="InterPro" id="IPR007557">
    <property type="entry name" value="PSP1_C"/>
</dbReference>
<proteinExistence type="predicted"/>
<sequence>MEKIFEIQVRKVEKPCYVRGDDSTDLKPGDICIVEFEKGTQDNARIYSIPKTGQVDPKNVISGKILRKANEHDLLIIQENEGLKADAFRICDDKIKEINLPMKLLDVSYSFDRTVITFYYWAAGRIDFRKLVKELAGVFNCRIEMRQIGLRDEAKIKGGYGICGQEICCCRFLKDFEPITMKLVKNQSLPLDMSKISGLCGRLMCCLIYENKMYEDNEDKK</sequence>
<comment type="caution">
    <text evidence="2">The sequence shown here is derived from an EMBL/GenBank/DDBJ whole genome shotgun (WGS) entry which is preliminary data.</text>
</comment>
<gene>
    <name evidence="2" type="ORF">BWX89_01677</name>
</gene>
<reference evidence="2" key="1">
    <citation type="submission" date="2017-02" db="EMBL/GenBank/DDBJ databases">
        <title>Delving into the versatile metabolic prowess of the omnipresent phylum Bacteroidetes.</title>
        <authorList>
            <person name="Nobu M.K."/>
            <person name="Mei R."/>
            <person name="Narihiro T."/>
            <person name="Kuroda K."/>
            <person name="Liu W.-T."/>
        </authorList>
    </citation>
    <scope>NUCLEOTIDE SEQUENCE</scope>
    <source>
        <strain evidence="2">ADurb.Bin131</strain>
    </source>
</reference>
<organism evidence="2">
    <name type="scientific">candidate division TA06 bacterium ADurb.Bin131</name>
    <dbReference type="NCBI Taxonomy" id="1852827"/>
    <lineage>
        <taxon>Bacteria</taxon>
        <taxon>Bacteria division TA06</taxon>
    </lineage>
</organism>
<dbReference type="Pfam" id="PF04468">
    <property type="entry name" value="PSP1"/>
    <property type="match status" value="1"/>
</dbReference>
<dbReference type="PANTHER" id="PTHR43830">
    <property type="entry name" value="PROTEIN PSP1"/>
    <property type="match status" value="1"/>
</dbReference>
<dbReference type="AlphaFoldDB" id="A0A1V6C4F7"/>
<evidence type="ECO:0000259" key="1">
    <source>
        <dbReference type="PROSITE" id="PS51411"/>
    </source>
</evidence>
<accession>A0A1V6C4F7</accession>
<dbReference type="PROSITE" id="PS51411">
    <property type="entry name" value="PSP1_C"/>
    <property type="match status" value="1"/>
</dbReference>
<dbReference type="Proteomes" id="UP000485562">
    <property type="component" value="Unassembled WGS sequence"/>
</dbReference>
<dbReference type="GO" id="GO:0005737">
    <property type="term" value="C:cytoplasm"/>
    <property type="evidence" value="ECO:0007669"/>
    <property type="project" value="TreeGrafter"/>
</dbReference>
<name>A0A1V6C4F7_UNCT6</name>
<feature type="domain" description="PSP1 C-terminal" evidence="1">
    <location>
        <begin position="63"/>
        <end position="148"/>
    </location>
</feature>
<protein>
    <recommendedName>
        <fullName evidence="1">PSP1 C-terminal domain-containing protein</fullName>
    </recommendedName>
</protein>